<evidence type="ECO:0000256" key="5">
    <source>
        <dbReference type="ARBA" id="ARBA00022692"/>
    </source>
</evidence>
<keyword evidence="4" id="KW-1003">Cell membrane</keyword>
<proteinExistence type="predicted"/>
<feature type="transmembrane region" description="Helical" evidence="11">
    <location>
        <begin position="178"/>
        <end position="199"/>
    </location>
</feature>
<dbReference type="GO" id="GO:0015450">
    <property type="term" value="F:protein-transporting ATPase activity"/>
    <property type="evidence" value="ECO:0007669"/>
    <property type="project" value="InterPro"/>
</dbReference>
<protein>
    <recommendedName>
        <fullName evidence="2">Protein translocase subunit SecF</fullName>
    </recommendedName>
</protein>
<dbReference type="InterPro" id="IPR005665">
    <property type="entry name" value="SecF_bac"/>
</dbReference>
<evidence type="ECO:0000256" key="8">
    <source>
        <dbReference type="ARBA" id="ARBA00023010"/>
    </source>
</evidence>
<reference evidence="13 14" key="1">
    <citation type="submission" date="2020-04" db="EMBL/GenBank/DDBJ databases">
        <authorList>
            <person name="Hitch T.C.A."/>
            <person name="Wylensek D."/>
            <person name="Clavel T."/>
        </authorList>
    </citation>
    <scope>NUCLEOTIDE SEQUENCE [LARGE SCALE GENOMIC DNA]</scope>
    <source>
        <strain evidence="13 14">BL-383-APC-3D</strain>
    </source>
</reference>
<keyword evidence="3" id="KW-0813">Transport</keyword>
<feature type="transmembrane region" description="Helical" evidence="11">
    <location>
        <begin position="154"/>
        <end position="171"/>
    </location>
</feature>
<keyword evidence="9 11" id="KW-0472">Membrane</keyword>
<keyword evidence="5 11" id="KW-0812">Transmembrane</keyword>
<dbReference type="Gene3D" id="1.20.1640.10">
    <property type="entry name" value="Multidrug efflux transporter AcrB transmembrane domain"/>
    <property type="match status" value="1"/>
</dbReference>
<evidence type="ECO:0000259" key="12">
    <source>
        <dbReference type="Pfam" id="PF02355"/>
    </source>
</evidence>
<evidence type="ECO:0000313" key="14">
    <source>
        <dbReference type="Proteomes" id="UP000544551"/>
    </source>
</evidence>
<keyword evidence="6" id="KW-0653">Protein transport</keyword>
<dbReference type="PRINTS" id="PR01755">
    <property type="entry name" value="SECFTRNLCASE"/>
</dbReference>
<dbReference type="NCBIfam" id="TIGR00966">
    <property type="entry name" value="transloc_SecF"/>
    <property type="match status" value="1"/>
</dbReference>
<dbReference type="Pfam" id="PF07549">
    <property type="entry name" value="Sec_GG"/>
    <property type="match status" value="1"/>
</dbReference>
<dbReference type="GO" id="GO:0005886">
    <property type="term" value="C:plasma membrane"/>
    <property type="evidence" value="ECO:0007669"/>
    <property type="project" value="UniProtKB-SubCell"/>
</dbReference>
<dbReference type="RefSeq" id="WP_168970506.1">
    <property type="nucleotide sequence ID" value="NZ_JABAFZ010000012.1"/>
</dbReference>
<evidence type="ECO:0000256" key="3">
    <source>
        <dbReference type="ARBA" id="ARBA00022448"/>
    </source>
</evidence>
<dbReference type="EMBL" id="JABAFZ010000012">
    <property type="protein sequence ID" value="NME90424.1"/>
    <property type="molecule type" value="Genomic_DNA"/>
</dbReference>
<evidence type="ECO:0000256" key="2">
    <source>
        <dbReference type="ARBA" id="ARBA00015792"/>
    </source>
</evidence>
<feature type="transmembrane region" description="Helical" evidence="11">
    <location>
        <begin position="290"/>
        <end position="313"/>
    </location>
</feature>
<dbReference type="GO" id="GO:0006886">
    <property type="term" value="P:intracellular protein transport"/>
    <property type="evidence" value="ECO:0007669"/>
    <property type="project" value="InterPro"/>
</dbReference>
<dbReference type="SUPFAM" id="SSF82866">
    <property type="entry name" value="Multidrug efflux transporter AcrB transmembrane domain"/>
    <property type="match status" value="1"/>
</dbReference>
<comment type="caution">
    <text evidence="13">The sequence shown here is derived from an EMBL/GenBank/DDBJ whole genome shotgun (WGS) entry which is preliminary data.</text>
</comment>
<name>A0AB36CP38_9CORY</name>
<feature type="domain" description="Protein export membrane protein SecD/SecF C-terminal" evidence="12">
    <location>
        <begin position="136"/>
        <end position="317"/>
    </location>
</feature>
<evidence type="ECO:0000256" key="6">
    <source>
        <dbReference type="ARBA" id="ARBA00022927"/>
    </source>
</evidence>
<feature type="transmembrane region" description="Helical" evidence="11">
    <location>
        <begin position="264"/>
        <end position="284"/>
    </location>
</feature>
<feature type="transmembrane region" description="Helical" evidence="11">
    <location>
        <begin position="205"/>
        <end position="226"/>
    </location>
</feature>
<evidence type="ECO:0000256" key="4">
    <source>
        <dbReference type="ARBA" id="ARBA00022475"/>
    </source>
</evidence>
<dbReference type="PANTHER" id="PTHR30081">
    <property type="entry name" value="PROTEIN-EXPORT MEMBRANE PROTEIN SEC"/>
    <property type="match status" value="1"/>
</dbReference>
<evidence type="ECO:0000256" key="11">
    <source>
        <dbReference type="SAM" id="Phobius"/>
    </source>
</evidence>
<evidence type="ECO:0000256" key="10">
    <source>
        <dbReference type="SAM" id="MobiDB-lite"/>
    </source>
</evidence>
<dbReference type="PANTHER" id="PTHR30081:SF8">
    <property type="entry name" value="PROTEIN TRANSLOCASE SUBUNIT SECF"/>
    <property type="match status" value="1"/>
</dbReference>
<organism evidence="13 14">
    <name type="scientific">Corynebacterium stationis</name>
    <dbReference type="NCBI Taxonomy" id="1705"/>
    <lineage>
        <taxon>Bacteria</taxon>
        <taxon>Bacillati</taxon>
        <taxon>Actinomycetota</taxon>
        <taxon>Actinomycetes</taxon>
        <taxon>Mycobacteriales</taxon>
        <taxon>Corynebacteriaceae</taxon>
        <taxon>Corynebacterium</taxon>
    </lineage>
</organism>
<evidence type="ECO:0000256" key="7">
    <source>
        <dbReference type="ARBA" id="ARBA00022989"/>
    </source>
</evidence>
<evidence type="ECO:0000313" key="13">
    <source>
        <dbReference type="EMBL" id="NME90424.1"/>
    </source>
</evidence>
<dbReference type="Pfam" id="PF02355">
    <property type="entry name" value="SecD_SecF_C"/>
    <property type="match status" value="1"/>
</dbReference>
<comment type="subcellular location">
    <subcellularLocation>
        <location evidence="1">Cell membrane</location>
        <topology evidence="1">Multi-pass membrane protein</topology>
    </subcellularLocation>
</comment>
<feature type="transmembrane region" description="Helical" evidence="11">
    <location>
        <begin position="30"/>
        <end position="50"/>
    </location>
</feature>
<dbReference type="InterPro" id="IPR022646">
    <property type="entry name" value="SecD/SecF_CS"/>
</dbReference>
<evidence type="ECO:0000256" key="9">
    <source>
        <dbReference type="ARBA" id="ARBA00023136"/>
    </source>
</evidence>
<dbReference type="AlphaFoldDB" id="A0AB36CP38"/>
<feature type="region of interest" description="Disordered" evidence="10">
    <location>
        <begin position="324"/>
        <end position="383"/>
    </location>
</feature>
<keyword evidence="8" id="KW-0811">Translocation</keyword>
<evidence type="ECO:0000256" key="1">
    <source>
        <dbReference type="ARBA" id="ARBA00004651"/>
    </source>
</evidence>
<dbReference type="InterPro" id="IPR048634">
    <property type="entry name" value="SecD_SecF_C"/>
</dbReference>
<dbReference type="InterPro" id="IPR022813">
    <property type="entry name" value="SecD/SecF_arch_bac"/>
</dbReference>
<sequence>MAANKSKISRMDRLYLDEGGFDFIKRSKTWYSITIGLLVVAIAAIAIRGFSLSLDFEGGTKINLPAKGLEETAVSEVFQEATGIEPEQVQIVGSGESATLEVNSERLTEEQADSARLAIYEEFQPVNAAGEATPDAVGVSTVSESWGSTITKRMIIAMIVFLVIATAYVAFRLQRTMALAAILALIADGIIIAGLYALFGLEVSPAVIIGLLTVLTFSIYDSVIVFDKVNENTEGITGQRNRTYAEQTNLAINQTVMRSISTSVISALPIIALFVVAVWMMGIGTLRDLALIQLIGVIEGIFSSIFLASPLVVTLANRSKKTKEHNKQVAEYRASAEFSEGEQDAGSKQANSKRQVVSPTAQQPTNLEGTQVSQTGSSWRPRR</sequence>
<gene>
    <name evidence="13" type="primary">secF</name>
    <name evidence="13" type="ORF">HF853_12240</name>
</gene>
<dbReference type="Proteomes" id="UP000544551">
    <property type="component" value="Unassembled WGS sequence"/>
</dbReference>
<feature type="compositionally biased region" description="Polar residues" evidence="10">
    <location>
        <begin position="346"/>
        <end position="383"/>
    </location>
</feature>
<keyword evidence="7 11" id="KW-1133">Transmembrane helix</keyword>
<accession>A0AB36CP38</accession>
<dbReference type="InterPro" id="IPR022645">
    <property type="entry name" value="SecD/SecF_bac"/>
</dbReference>